<name>A0A9W8LIX1_9FUNG</name>
<proteinExistence type="predicted"/>
<comment type="caution">
    <text evidence="1">The sequence shown here is derived from an EMBL/GenBank/DDBJ whole genome shotgun (WGS) entry which is preliminary data.</text>
</comment>
<dbReference type="AlphaFoldDB" id="A0A9W8LIX1"/>
<organism evidence="1 2">
    <name type="scientific">Coemansia javaensis</name>
    <dbReference type="NCBI Taxonomy" id="2761396"/>
    <lineage>
        <taxon>Eukaryota</taxon>
        <taxon>Fungi</taxon>
        <taxon>Fungi incertae sedis</taxon>
        <taxon>Zoopagomycota</taxon>
        <taxon>Kickxellomycotina</taxon>
        <taxon>Kickxellomycetes</taxon>
        <taxon>Kickxellales</taxon>
        <taxon>Kickxellaceae</taxon>
        <taxon>Coemansia</taxon>
    </lineage>
</organism>
<keyword evidence="2" id="KW-1185">Reference proteome</keyword>
<evidence type="ECO:0000313" key="1">
    <source>
        <dbReference type="EMBL" id="KAJ2783580.1"/>
    </source>
</evidence>
<gene>
    <name evidence="1" type="ORF">H4R18_001633</name>
</gene>
<sequence length="78" mass="8221">MFGLDRTPRKIRDMLVLLVGRVGPNISDISFLRAFFVRSAAERGVSFGTSLEGMVEALHSIVLATATCTLPGGAVVAG</sequence>
<reference evidence="1" key="1">
    <citation type="submission" date="2022-07" db="EMBL/GenBank/DDBJ databases">
        <title>Phylogenomic reconstructions and comparative analyses of Kickxellomycotina fungi.</title>
        <authorList>
            <person name="Reynolds N.K."/>
            <person name="Stajich J.E."/>
            <person name="Barry K."/>
            <person name="Grigoriev I.V."/>
            <person name="Crous P."/>
            <person name="Smith M.E."/>
        </authorList>
    </citation>
    <scope>NUCLEOTIDE SEQUENCE</scope>
    <source>
        <strain evidence="1">NBRC 105414</strain>
    </source>
</reference>
<dbReference type="EMBL" id="JANBUL010000044">
    <property type="protein sequence ID" value="KAJ2783580.1"/>
    <property type="molecule type" value="Genomic_DNA"/>
</dbReference>
<evidence type="ECO:0000313" key="2">
    <source>
        <dbReference type="Proteomes" id="UP001140217"/>
    </source>
</evidence>
<dbReference type="Proteomes" id="UP001140217">
    <property type="component" value="Unassembled WGS sequence"/>
</dbReference>
<protein>
    <submittedName>
        <fullName evidence="1">Uncharacterized protein</fullName>
    </submittedName>
</protein>
<accession>A0A9W8LIX1</accession>